<dbReference type="EMBL" id="CADEPM010000005">
    <property type="protein sequence ID" value="CAB3406320.1"/>
    <property type="molecule type" value="Genomic_DNA"/>
</dbReference>
<gene>
    <name evidence="2" type="ORF">CBOVIS_LOCUS8404</name>
</gene>
<dbReference type="GO" id="GO:0006364">
    <property type="term" value="P:rRNA processing"/>
    <property type="evidence" value="ECO:0007669"/>
    <property type="project" value="InterPro"/>
</dbReference>
<reference evidence="2 3" key="1">
    <citation type="submission" date="2020-04" db="EMBL/GenBank/DDBJ databases">
        <authorList>
            <person name="Laetsch R D."/>
            <person name="Stevens L."/>
            <person name="Kumar S."/>
            <person name="Blaxter L. M."/>
        </authorList>
    </citation>
    <scope>NUCLEOTIDE SEQUENCE [LARGE SCALE GENOMIC DNA]</scope>
</reference>
<proteinExistence type="predicted"/>
<evidence type="ECO:0000256" key="1">
    <source>
        <dbReference type="SAM" id="MobiDB-lite"/>
    </source>
</evidence>
<dbReference type="PANTHER" id="PTHR14091:SF0">
    <property type="entry name" value="PERIODIC TRYPTOPHAN PROTEIN 1 HOMOLOG"/>
    <property type="match status" value="1"/>
</dbReference>
<dbReference type="Proteomes" id="UP000494206">
    <property type="component" value="Unassembled WGS sequence"/>
</dbReference>
<dbReference type="GO" id="GO:0005634">
    <property type="term" value="C:nucleus"/>
    <property type="evidence" value="ECO:0007669"/>
    <property type="project" value="TreeGrafter"/>
</dbReference>
<keyword evidence="3" id="KW-1185">Reference proteome</keyword>
<name>A0A8S1F1G5_9PELO</name>
<dbReference type="InterPro" id="IPR044285">
    <property type="entry name" value="PWP1"/>
</dbReference>
<organism evidence="2 3">
    <name type="scientific">Caenorhabditis bovis</name>
    <dbReference type="NCBI Taxonomy" id="2654633"/>
    <lineage>
        <taxon>Eukaryota</taxon>
        <taxon>Metazoa</taxon>
        <taxon>Ecdysozoa</taxon>
        <taxon>Nematoda</taxon>
        <taxon>Chromadorea</taxon>
        <taxon>Rhabditida</taxon>
        <taxon>Rhabditina</taxon>
        <taxon>Rhabditomorpha</taxon>
        <taxon>Rhabditoidea</taxon>
        <taxon>Rhabditidae</taxon>
        <taxon>Peloderinae</taxon>
        <taxon>Caenorhabditis</taxon>
    </lineage>
</organism>
<feature type="compositionally biased region" description="Basic and acidic residues" evidence="1">
    <location>
        <begin position="43"/>
        <end position="74"/>
    </location>
</feature>
<sequence>MDGVVMVSDMAWIQRGVAKEVPDKIKLTAEELKQLVEGGVPVESEHDSSDNEEKMDGENEKTGGLRGSEASKDVEMEDEDADFDEKYMKAYDNKEEVHGGNGMRGIAMFASNKDDPYVTNQVDSDEEEEKDEIVVRRDDNMVVLSKIDKGDFNLECYVYNEADNDWYCHHHYILDAPPLCLEPVQHDPGNEETGKVRPTFIEICCLFGGCGN</sequence>
<protein>
    <submittedName>
        <fullName evidence="2">Uncharacterized protein</fullName>
    </submittedName>
</protein>
<accession>A0A8S1F1G5</accession>
<dbReference type="OrthoDB" id="270624at2759"/>
<dbReference type="PANTHER" id="PTHR14091">
    <property type="entry name" value="PERIODIC TRYPTOPHAN PROTEIN 1"/>
    <property type="match status" value="1"/>
</dbReference>
<evidence type="ECO:0000313" key="3">
    <source>
        <dbReference type="Proteomes" id="UP000494206"/>
    </source>
</evidence>
<feature type="region of interest" description="Disordered" evidence="1">
    <location>
        <begin position="35"/>
        <end position="79"/>
    </location>
</feature>
<dbReference type="AlphaFoldDB" id="A0A8S1F1G5"/>
<evidence type="ECO:0000313" key="2">
    <source>
        <dbReference type="EMBL" id="CAB3406320.1"/>
    </source>
</evidence>
<comment type="caution">
    <text evidence="2">The sequence shown here is derived from an EMBL/GenBank/DDBJ whole genome shotgun (WGS) entry which is preliminary data.</text>
</comment>